<dbReference type="Proteomes" id="UP000018733">
    <property type="component" value="Unassembled WGS sequence"/>
</dbReference>
<organism evidence="3 4">
    <name type="scientific">Advenella kashmirensis W13003</name>
    <dbReference type="NCBI Taxonomy" id="1424334"/>
    <lineage>
        <taxon>Bacteria</taxon>
        <taxon>Pseudomonadati</taxon>
        <taxon>Pseudomonadota</taxon>
        <taxon>Betaproteobacteria</taxon>
        <taxon>Burkholderiales</taxon>
        <taxon>Alcaligenaceae</taxon>
    </lineage>
</organism>
<dbReference type="InterPro" id="IPR042100">
    <property type="entry name" value="Bug_dom1"/>
</dbReference>
<dbReference type="InterPro" id="IPR005064">
    <property type="entry name" value="BUG"/>
</dbReference>
<accession>V8QQZ7</accession>
<dbReference type="PANTHER" id="PTHR42928">
    <property type="entry name" value="TRICARBOXYLATE-BINDING PROTEIN"/>
    <property type="match status" value="1"/>
</dbReference>
<proteinExistence type="inferred from homology"/>
<evidence type="ECO:0000313" key="4">
    <source>
        <dbReference type="Proteomes" id="UP000018733"/>
    </source>
</evidence>
<dbReference type="EMBL" id="AYXT01000012">
    <property type="protein sequence ID" value="ETF01414.1"/>
    <property type="molecule type" value="Genomic_DNA"/>
</dbReference>
<dbReference type="STRING" id="1424334.W822_18505"/>
<dbReference type="OrthoDB" id="8650963at2"/>
<dbReference type="PATRIC" id="fig|1424334.3.peg.3715"/>
<feature type="signal peptide" evidence="2">
    <location>
        <begin position="1"/>
        <end position="20"/>
    </location>
</feature>
<dbReference type="PIRSF" id="PIRSF017082">
    <property type="entry name" value="YflP"/>
    <property type="match status" value="1"/>
</dbReference>
<sequence>MKKTFSILALLALLMHQSLAAAYPDTHKRIRFVVGFPAGSTIDNVSRLILDDISARTGVVIVVDNKSGALGSIGAGEVARSQPDGYTLMPSSSATHSSGPFLSKAFQQYAAVDDFTQIARVVRFDVAVATSADSAYKDAKSLLKAAEKKPGAINSGYGSGTGRVAAAAFSRAAGIEVQAIPYKGQPAAIIDLIGGRIDFVAADIGALVSQIKAGKLNAVALMAPKRSTILPDVPTMEELGIKGVDLIAWIGIAGPAKLPQDVVDWWQTQLRETIGSAKIQDQLRTLGMEPDLSTGTDFRKFVQTQYTAWGEQTRHAGIEPE</sequence>
<name>V8QQZ7_9BURK</name>
<evidence type="ECO:0000256" key="2">
    <source>
        <dbReference type="SAM" id="SignalP"/>
    </source>
</evidence>
<reference evidence="3 4" key="1">
    <citation type="journal article" date="2014" name="Genome Announc.">
        <title>Draft Genome Sequence of Advenella kashmirensis Strain W13003, a Polycyclic Aromatic Hydrocarbon-Degrading Bacterium.</title>
        <authorList>
            <person name="Wang X."/>
            <person name="Jin D."/>
            <person name="Zhou L."/>
            <person name="Wu L."/>
            <person name="An W."/>
            <person name="Zhao L."/>
        </authorList>
    </citation>
    <scope>NUCLEOTIDE SEQUENCE [LARGE SCALE GENOMIC DNA]</scope>
    <source>
        <strain evidence="3 4">W13003</strain>
    </source>
</reference>
<keyword evidence="2" id="KW-0732">Signal</keyword>
<evidence type="ECO:0008006" key="5">
    <source>
        <dbReference type="Google" id="ProtNLM"/>
    </source>
</evidence>
<evidence type="ECO:0000313" key="3">
    <source>
        <dbReference type="EMBL" id="ETF01414.1"/>
    </source>
</evidence>
<dbReference type="PANTHER" id="PTHR42928:SF5">
    <property type="entry name" value="BLR1237 PROTEIN"/>
    <property type="match status" value="1"/>
</dbReference>
<dbReference type="Gene3D" id="3.40.190.150">
    <property type="entry name" value="Bordetella uptake gene, domain 1"/>
    <property type="match status" value="1"/>
</dbReference>
<keyword evidence="4" id="KW-1185">Reference proteome</keyword>
<dbReference type="eggNOG" id="COG3181">
    <property type="taxonomic scope" value="Bacteria"/>
</dbReference>
<dbReference type="Pfam" id="PF03401">
    <property type="entry name" value="TctC"/>
    <property type="match status" value="1"/>
</dbReference>
<dbReference type="RefSeq" id="WP_024006633.1">
    <property type="nucleotide sequence ID" value="NZ_KI650981.1"/>
</dbReference>
<dbReference type="AlphaFoldDB" id="V8QQZ7"/>
<comment type="caution">
    <text evidence="3">The sequence shown here is derived from an EMBL/GenBank/DDBJ whole genome shotgun (WGS) entry which is preliminary data.</text>
</comment>
<dbReference type="HOGENOM" id="CLU_045683_0_2_4"/>
<dbReference type="SUPFAM" id="SSF53850">
    <property type="entry name" value="Periplasmic binding protein-like II"/>
    <property type="match status" value="1"/>
</dbReference>
<evidence type="ECO:0000256" key="1">
    <source>
        <dbReference type="ARBA" id="ARBA00006987"/>
    </source>
</evidence>
<protein>
    <recommendedName>
        <fullName evidence="5">ABC transporter substrate-binding protein</fullName>
    </recommendedName>
</protein>
<comment type="similarity">
    <text evidence="1">Belongs to the UPF0065 (bug) family.</text>
</comment>
<feature type="chain" id="PRO_5004771639" description="ABC transporter substrate-binding protein" evidence="2">
    <location>
        <begin position="21"/>
        <end position="321"/>
    </location>
</feature>
<gene>
    <name evidence="3" type="ORF">W822_18505</name>
</gene>
<dbReference type="Gene3D" id="3.40.190.10">
    <property type="entry name" value="Periplasmic binding protein-like II"/>
    <property type="match status" value="1"/>
</dbReference>
<dbReference type="CDD" id="cd07012">
    <property type="entry name" value="PBP2_Bug_TTT"/>
    <property type="match status" value="1"/>
</dbReference>